<accession>A0A9D4JV62</accession>
<dbReference type="AlphaFoldDB" id="A0A9D4JV62"/>
<reference evidence="1" key="2">
    <citation type="submission" date="2020-11" db="EMBL/GenBank/DDBJ databases">
        <authorList>
            <person name="McCartney M.A."/>
            <person name="Auch B."/>
            <person name="Kono T."/>
            <person name="Mallez S."/>
            <person name="Becker A."/>
            <person name="Gohl D.M."/>
            <person name="Silverstein K.A.T."/>
            <person name="Koren S."/>
            <person name="Bechman K.B."/>
            <person name="Herman A."/>
            <person name="Abrahante J.E."/>
            <person name="Garbe J."/>
        </authorList>
    </citation>
    <scope>NUCLEOTIDE SEQUENCE</scope>
    <source>
        <strain evidence="1">Duluth1</strain>
        <tissue evidence="1">Whole animal</tissue>
    </source>
</reference>
<evidence type="ECO:0000313" key="2">
    <source>
        <dbReference type="Proteomes" id="UP000828390"/>
    </source>
</evidence>
<protein>
    <submittedName>
        <fullName evidence="1">Uncharacterized protein</fullName>
    </submittedName>
</protein>
<proteinExistence type="predicted"/>
<comment type="caution">
    <text evidence="1">The sequence shown here is derived from an EMBL/GenBank/DDBJ whole genome shotgun (WGS) entry which is preliminary data.</text>
</comment>
<evidence type="ECO:0000313" key="1">
    <source>
        <dbReference type="EMBL" id="KAH3825920.1"/>
    </source>
</evidence>
<dbReference type="Proteomes" id="UP000828390">
    <property type="component" value="Unassembled WGS sequence"/>
</dbReference>
<reference evidence="1" key="1">
    <citation type="journal article" date="2019" name="bioRxiv">
        <title>The Genome of the Zebra Mussel, Dreissena polymorpha: A Resource for Invasive Species Research.</title>
        <authorList>
            <person name="McCartney M.A."/>
            <person name="Auch B."/>
            <person name="Kono T."/>
            <person name="Mallez S."/>
            <person name="Zhang Y."/>
            <person name="Obille A."/>
            <person name="Becker A."/>
            <person name="Abrahante J.E."/>
            <person name="Garbe J."/>
            <person name="Badalamenti J.P."/>
            <person name="Herman A."/>
            <person name="Mangelson H."/>
            <person name="Liachko I."/>
            <person name="Sullivan S."/>
            <person name="Sone E.D."/>
            <person name="Koren S."/>
            <person name="Silverstein K.A.T."/>
            <person name="Beckman K.B."/>
            <person name="Gohl D.M."/>
        </authorList>
    </citation>
    <scope>NUCLEOTIDE SEQUENCE</scope>
    <source>
        <strain evidence="1">Duluth1</strain>
        <tissue evidence="1">Whole animal</tissue>
    </source>
</reference>
<keyword evidence="2" id="KW-1185">Reference proteome</keyword>
<organism evidence="1 2">
    <name type="scientific">Dreissena polymorpha</name>
    <name type="common">Zebra mussel</name>
    <name type="synonym">Mytilus polymorpha</name>
    <dbReference type="NCBI Taxonomy" id="45954"/>
    <lineage>
        <taxon>Eukaryota</taxon>
        <taxon>Metazoa</taxon>
        <taxon>Spiralia</taxon>
        <taxon>Lophotrochozoa</taxon>
        <taxon>Mollusca</taxon>
        <taxon>Bivalvia</taxon>
        <taxon>Autobranchia</taxon>
        <taxon>Heteroconchia</taxon>
        <taxon>Euheterodonta</taxon>
        <taxon>Imparidentia</taxon>
        <taxon>Neoheterodontei</taxon>
        <taxon>Myida</taxon>
        <taxon>Dreissenoidea</taxon>
        <taxon>Dreissenidae</taxon>
        <taxon>Dreissena</taxon>
    </lineage>
</organism>
<gene>
    <name evidence="1" type="ORF">DPMN_127806</name>
</gene>
<dbReference type="EMBL" id="JAIWYP010000005">
    <property type="protein sequence ID" value="KAH3825920.1"/>
    <property type="molecule type" value="Genomic_DNA"/>
</dbReference>
<sequence length="116" mass="12999">MPLYGQFYSFSVGIGTCAVGVFKLELLQLGDGFGTSTVEVVEFELTVGVVKLELQELKWWNWNYFSWNGGIGTSAVGVVELRLLQLKCWNWNSWVVELELLQLGGGIGTSKFRVME</sequence>
<name>A0A9D4JV62_DREPO</name>